<sequence>MSSSYSEWLGQLATDALAHAASLIINSRSKQVEDAHLHQLNAQSSQVTFPERPEDVVASLDGAQGGELAMAHVEELSQMRDQREVSFAETLDQRASGKDEADEGVRSLSSGSSERHVTGNSRRRLWRADAARRQCVALRCCTSDHPISPAPAVIVHVSQAQPHGVETMPLSRVGGSQSVASGFQYAYSEHKTAKPRLEF</sequence>
<keyword evidence="3" id="KW-1185">Reference proteome</keyword>
<dbReference type="Proteomes" id="UP000002497">
    <property type="component" value="Unassembled WGS sequence"/>
</dbReference>
<dbReference type="VEuPathDB" id="FungiDB:CPSG_02750"/>
<accession>E9CY80</accession>
<name>E9CY80_COCPS</name>
<feature type="region of interest" description="Disordered" evidence="1">
    <location>
        <begin position="90"/>
        <end position="123"/>
    </location>
</feature>
<organism evidence="3">
    <name type="scientific">Coccidioides posadasii (strain RMSCC 757 / Silveira)</name>
    <name type="common">Valley fever fungus</name>
    <dbReference type="NCBI Taxonomy" id="443226"/>
    <lineage>
        <taxon>Eukaryota</taxon>
        <taxon>Fungi</taxon>
        <taxon>Dikarya</taxon>
        <taxon>Ascomycota</taxon>
        <taxon>Pezizomycotina</taxon>
        <taxon>Eurotiomycetes</taxon>
        <taxon>Eurotiomycetidae</taxon>
        <taxon>Onygenales</taxon>
        <taxon>Onygenaceae</taxon>
        <taxon>Coccidioides</taxon>
    </lineage>
</organism>
<proteinExistence type="predicted"/>
<gene>
    <name evidence="2" type="ORF">CPSG_02750</name>
</gene>
<dbReference type="HOGENOM" id="CLU_1372089_0_0_1"/>
<evidence type="ECO:0000313" key="2">
    <source>
        <dbReference type="EMBL" id="EFW20907.1"/>
    </source>
</evidence>
<feature type="compositionally biased region" description="Basic and acidic residues" evidence="1">
    <location>
        <begin position="90"/>
        <end position="105"/>
    </location>
</feature>
<protein>
    <submittedName>
        <fullName evidence="2">Uncharacterized protein</fullName>
    </submittedName>
</protein>
<reference evidence="3" key="1">
    <citation type="journal article" date="2010" name="Genome Res.">
        <title>Population genomic sequencing of Coccidioides fungi reveals recent hybridization and transposon control.</title>
        <authorList>
            <person name="Neafsey D.E."/>
            <person name="Barker B.M."/>
            <person name="Sharpton T.J."/>
            <person name="Stajich J.E."/>
            <person name="Park D.J."/>
            <person name="Whiston E."/>
            <person name="Hung C.-Y."/>
            <person name="McMahan C."/>
            <person name="White J."/>
            <person name="Sykes S."/>
            <person name="Heiman D."/>
            <person name="Young S."/>
            <person name="Zeng Q."/>
            <person name="Abouelleil A."/>
            <person name="Aftuck L."/>
            <person name="Bessette D."/>
            <person name="Brown A."/>
            <person name="FitzGerald M."/>
            <person name="Lui A."/>
            <person name="Macdonald J.P."/>
            <person name="Priest M."/>
            <person name="Orbach M.J."/>
            <person name="Galgiani J.N."/>
            <person name="Kirkland T.N."/>
            <person name="Cole G.T."/>
            <person name="Birren B.W."/>
            <person name="Henn M.R."/>
            <person name="Taylor J.W."/>
            <person name="Rounsley S.D."/>
        </authorList>
    </citation>
    <scope>NUCLEOTIDE SEQUENCE [LARGE SCALE GENOMIC DNA]</scope>
    <source>
        <strain evidence="3">RMSCC 757 / Silveira</strain>
    </source>
</reference>
<dbReference type="EMBL" id="GL636488">
    <property type="protein sequence ID" value="EFW20907.1"/>
    <property type="molecule type" value="Genomic_DNA"/>
</dbReference>
<evidence type="ECO:0000256" key="1">
    <source>
        <dbReference type="SAM" id="MobiDB-lite"/>
    </source>
</evidence>
<dbReference type="AlphaFoldDB" id="E9CY80"/>
<reference evidence="3" key="2">
    <citation type="submission" date="2010-03" db="EMBL/GenBank/DDBJ databases">
        <title>The genome sequence of Coccidioides posadasii strain Silveira.</title>
        <authorList>
            <consortium name="The Broad Institute Genome Sequencing Center for Infectious Disease"/>
            <person name="Neafsey D."/>
            <person name="Orbach M."/>
            <person name="Henn M.R."/>
            <person name="Cole G.T."/>
            <person name="Galgiani J."/>
            <person name="Gardner M.J."/>
            <person name="Kirkland T.N."/>
            <person name="Taylor J.W."/>
            <person name="Young S.K."/>
            <person name="Zeng Q."/>
            <person name="Koehrsen M."/>
            <person name="Alvarado L."/>
            <person name="Berlin A."/>
            <person name="Borenstein D."/>
            <person name="Chapman S.B."/>
            <person name="Chen Z."/>
            <person name="Engels R."/>
            <person name="Freedman E."/>
            <person name="Gellesch M."/>
            <person name="Goldberg J."/>
            <person name="Griggs A."/>
            <person name="Gujja S."/>
            <person name="Heilman E."/>
            <person name="Heiman D."/>
            <person name="Howarth C."/>
            <person name="Jen D."/>
            <person name="Larson L."/>
            <person name="Mehta T."/>
            <person name="Neiman D."/>
            <person name="Park D."/>
            <person name="Pearson M."/>
            <person name="Richards J."/>
            <person name="Roberts A."/>
            <person name="Saif S."/>
            <person name="Shea T."/>
            <person name="Shenoy N."/>
            <person name="Sisk P."/>
            <person name="Stolte C."/>
            <person name="Sykes S."/>
            <person name="Walk T."/>
            <person name="White J."/>
            <person name="Yandava C."/>
            <person name="Haas B."/>
            <person name="Nusbaum C."/>
            <person name="Birren B."/>
        </authorList>
    </citation>
    <scope>NUCLEOTIDE SEQUENCE [LARGE SCALE GENOMIC DNA]</scope>
    <source>
        <strain evidence="3">RMSCC 757 / Silveira</strain>
    </source>
</reference>
<evidence type="ECO:0000313" key="3">
    <source>
        <dbReference type="Proteomes" id="UP000002497"/>
    </source>
</evidence>